<dbReference type="STRING" id="515897.SAMN05421849_0086"/>
<dbReference type="SUPFAM" id="SSF101307">
    <property type="entry name" value="YutG-like"/>
    <property type="match status" value="1"/>
</dbReference>
<dbReference type="EC" id="3.1.3.27" evidence="1"/>
<evidence type="ECO:0000259" key="3">
    <source>
        <dbReference type="Pfam" id="PF04608"/>
    </source>
</evidence>
<keyword evidence="1 2" id="KW-0812">Transmembrane</keyword>
<evidence type="ECO:0000256" key="1">
    <source>
        <dbReference type="PIRNR" id="PIRNR006162"/>
    </source>
</evidence>
<keyword evidence="1" id="KW-0997">Cell inner membrane</keyword>
<dbReference type="GO" id="GO:0005886">
    <property type="term" value="C:plasma membrane"/>
    <property type="evidence" value="ECO:0007669"/>
    <property type="project" value="UniProtKB-SubCell"/>
</dbReference>
<keyword evidence="1" id="KW-0378">Hydrolase</keyword>
<keyword evidence="1" id="KW-0595">Phospholipid degradation</keyword>
<evidence type="ECO:0000256" key="2">
    <source>
        <dbReference type="SAM" id="Phobius"/>
    </source>
</evidence>
<dbReference type="Pfam" id="PF04608">
    <property type="entry name" value="PgpA"/>
    <property type="match status" value="1"/>
</dbReference>
<dbReference type="PANTHER" id="PTHR36305">
    <property type="entry name" value="PHOSPHATIDYLGLYCEROPHOSPHATASE A"/>
    <property type="match status" value="1"/>
</dbReference>
<dbReference type="InterPro" id="IPR036681">
    <property type="entry name" value="PgpA-like_sf"/>
</dbReference>
<evidence type="ECO:0000313" key="4">
    <source>
        <dbReference type="EMBL" id="SIT74031.1"/>
    </source>
</evidence>
<dbReference type="CDD" id="cd06971">
    <property type="entry name" value="PgpA"/>
    <property type="match status" value="1"/>
</dbReference>
<comment type="function">
    <text evidence="1">Lipid phosphatase which dephosphorylates phosphatidylglycerophosphate (PGP) to phosphatidylglycerol (PG).</text>
</comment>
<protein>
    <recommendedName>
        <fullName evidence="1">Phosphatidylglycerophosphatase A</fullName>
        <ecNumber evidence="1">3.1.3.27</ecNumber>
    </recommendedName>
    <alternativeName>
        <fullName evidence="1">Phosphatidylglycerolphosphate phosphatase A</fullName>
    </alternativeName>
</protein>
<comment type="subcellular location">
    <subcellularLocation>
        <location evidence="1">Cell inner membrane</location>
        <topology evidence="1">Multi-pass membrane protein</topology>
    </subcellularLocation>
</comment>
<dbReference type="Proteomes" id="UP000192455">
    <property type="component" value="Unassembled WGS sequence"/>
</dbReference>
<reference evidence="4 5" key="1">
    <citation type="submission" date="2017-01" db="EMBL/GenBank/DDBJ databases">
        <authorList>
            <person name="Mah S.A."/>
            <person name="Swanson W.J."/>
            <person name="Moy G.W."/>
            <person name="Vacquier V.D."/>
        </authorList>
    </citation>
    <scope>NUCLEOTIDE SEQUENCE [LARGE SCALE GENOMIC DNA]</scope>
    <source>
        <strain evidence="4 5">DSM 21219</strain>
    </source>
</reference>
<dbReference type="RefSeq" id="WP_076646259.1">
    <property type="nucleotide sequence ID" value="NZ_FTPS01000001.1"/>
</dbReference>
<accession>A0A1R3WCH0</accession>
<organism evidence="4 5">
    <name type="scientific">Pontibaca methylaminivorans</name>
    <dbReference type="NCBI Taxonomy" id="515897"/>
    <lineage>
        <taxon>Bacteria</taxon>
        <taxon>Pseudomonadati</taxon>
        <taxon>Pseudomonadota</taxon>
        <taxon>Alphaproteobacteria</taxon>
        <taxon>Rhodobacterales</taxon>
        <taxon>Roseobacteraceae</taxon>
        <taxon>Pontibaca</taxon>
    </lineage>
</organism>
<keyword evidence="2" id="KW-1133">Transmembrane helix</keyword>
<dbReference type="OrthoDB" id="9804091at2"/>
<keyword evidence="1 2" id="KW-0472">Membrane</keyword>
<dbReference type="UniPathway" id="UPA00084">
    <property type="reaction ID" value="UER00504"/>
</dbReference>
<dbReference type="EMBL" id="FTPS01000001">
    <property type="protein sequence ID" value="SIT74031.1"/>
    <property type="molecule type" value="Genomic_DNA"/>
</dbReference>
<dbReference type="InterPro" id="IPR026037">
    <property type="entry name" value="PgpA"/>
</dbReference>
<keyword evidence="1" id="KW-0479">Metal-binding</keyword>
<dbReference type="GO" id="GO:0046872">
    <property type="term" value="F:metal ion binding"/>
    <property type="evidence" value="ECO:0007669"/>
    <property type="project" value="UniProtKB-KW"/>
</dbReference>
<keyword evidence="1" id="KW-1208">Phospholipid metabolism</keyword>
<keyword evidence="1" id="KW-1003">Cell membrane</keyword>
<dbReference type="PIRSF" id="PIRSF006162">
    <property type="entry name" value="PgpA"/>
    <property type="match status" value="1"/>
</dbReference>
<proteinExistence type="predicted"/>
<dbReference type="PANTHER" id="PTHR36305:SF1">
    <property type="entry name" value="PHOSPHATIDYLGLYCEROPHOSPHATASE A"/>
    <property type="match status" value="1"/>
</dbReference>
<feature type="domain" description="YutG/PgpA" evidence="3">
    <location>
        <begin position="7"/>
        <end position="156"/>
    </location>
</feature>
<evidence type="ECO:0000313" key="5">
    <source>
        <dbReference type="Proteomes" id="UP000192455"/>
    </source>
</evidence>
<comment type="pathway">
    <text evidence="1">Phospholipid metabolism; phosphatidylglycerol biosynthesis; phosphatidylglycerol from CDP-diacylglycerol: step 2/2.</text>
</comment>
<dbReference type="GO" id="GO:0008962">
    <property type="term" value="F:phosphatidylglycerophosphatase activity"/>
    <property type="evidence" value="ECO:0007669"/>
    <property type="project" value="UniProtKB-EC"/>
</dbReference>
<gene>
    <name evidence="4" type="ORF">SAMN05421849_0086</name>
</gene>
<dbReference type="InterPro" id="IPR007686">
    <property type="entry name" value="YutG/PgpA"/>
</dbReference>
<comment type="cofactor">
    <cofactor evidence="1">
        <name>Mg(2+)</name>
        <dbReference type="ChEBI" id="CHEBI:18420"/>
    </cofactor>
</comment>
<keyword evidence="1" id="KW-0442">Lipid degradation</keyword>
<keyword evidence="1" id="KW-0460">Magnesium</keyword>
<feature type="transmembrane region" description="Helical" evidence="2">
    <location>
        <begin position="139"/>
        <end position="160"/>
    </location>
</feature>
<dbReference type="GO" id="GO:0009395">
    <property type="term" value="P:phospholipid catabolic process"/>
    <property type="evidence" value="ECO:0007669"/>
    <property type="project" value="UniProtKB-KW"/>
</dbReference>
<dbReference type="AlphaFoldDB" id="A0A1R3WCH0"/>
<comment type="catalytic activity">
    <reaction evidence="1">
        <text>a 1,2-diacyl-sn-glycero-3-phospho-(1'-sn-glycero-3'-phosphate) + H2O = a 1,2-diacyl-sn-glycero-3-phospho-(1'-sn-glycerol) + phosphate</text>
        <dbReference type="Rhea" id="RHEA:33751"/>
        <dbReference type="ChEBI" id="CHEBI:15377"/>
        <dbReference type="ChEBI" id="CHEBI:43474"/>
        <dbReference type="ChEBI" id="CHEBI:60110"/>
        <dbReference type="ChEBI" id="CHEBI:64716"/>
        <dbReference type="EC" id="3.1.3.27"/>
    </reaction>
</comment>
<name>A0A1R3WCH0_9RHOB</name>
<keyword evidence="1" id="KW-0443">Lipid metabolism</keyword>
<keyword evidence="5" id="KW-1185">Reference proteome</keyword>
<dbReference type="GO" id="GO:0006655">
    <property type="term" value="P:phosphatidylglycerol biosynthetic process"/>
    <property type="evidence" value="ECO:0007669"/>
    <property type="project" value="UniProtKB-UniPathway"/>
</dbReference>
<sequence length="165" mass="17198">MTALARLIATMGGLGHLRPAPGTWGSLAALPIVWLFHALGGFPLLAAATIAVVLQGFWAVGLAIRTSSDEDPSEIVIDEVAGQMLALWPLSAAAWSRGIDITAMWPGWVAAFLLFRLFDIAKPGPVGWADRKGGPVGVMLDDVIAGLLAAIGVMILAALWHGVIA</sequence>